<dbReference type="CDD" id="cd02440">
    <property type="entry name" value="AdoMet_MTases"/>
    <property type="match status" value="1"/>
</dbReference>
<comment type="caution">
    <text evidence="5">The sequence shown here is derived from an EMBL/GenBank/DDBJ whole genome shotgun (WGS) entry which is preliminary data.</text>
</comment>
<sequence>MAAAGEMPAGRGDPPGKAPHRCRPAPDRGPGREARFRVSEDRTARGGRAPGAGGRGSAVRPGGPDVGYVSPMSEQQWNAVDAYFTDLLVPEDDALTAAVAASDAAGMPQIAVAPNQGKLLHLLALTQGATRILEIGTLGGYSTIWLGRALPADGRLVSLEYDAEHADVARANLTRAGLDKNVEVRVGPALDSLAALESEGTAPFDFTFIDADKANNPHYVEWAVKLSRPGSVIVVDNVVRDGSVLDATSEDPAVVGTRRMFEVVSDHPRLTATAFQTVGARGYDGLLLARVTG</sequence>
<gene>
    <name evidence="5" type="ORF">SSP531S_56710</name>
</gene>
<evidence type="ECO:0000313" key="6">
    <source>
        <dbReference type="Proteomes" id="UP000265354"/>
    </source>
</evidence>
<keyword evidence="1 5" id="KW-0489">Methyltransferase</keyword>
<feature type="region of interest" description="Disordered" evidence="4">
    <location>
        <begin position="1"/>
        <end position="64"/>
    </location>
</feature>
<dbReference type="GO" id="GO:0008757">
    <property type="term" value="F:S-adenosylmethionine-dependent methyltransferase activity"/>
    <property type="evidence" value="ECO:0007669"/>
    <property type="project" value="TreeGrafter"/>
</dbReference>
<dbReference type="EMBL" id="BGZL01000030">
    <property type="protein sequence ID" value="GBQ04179.1"/>
    <property type="molecule type" value="Genomic_DNA"/>
</dbReference>
<dbReference type="PROSITE" id="PS51682">
    <property type="entry name" value="SAM_OMT_I"/>
    <property type="match status" value="1"/>
</dbReference>
<proteinExistence type="predicted"/>
<accession>A0A388T622</accession>
<dbReference type="InterPro" id="IPR050362">
    <property type="entry name" value="Cation-dep_OMT"/>
</dbReference>
<dbReference type="Proteomes" id="UP000265354">
    <property type="component" value="Unassembled WGS sequence"/>
</dbReference>
<dbReference type="PANTHER" id="PTHR10509:SF14">
    <property type="entry name" value="CAFFEOYL-COA O-METHYLTRANSFERASE 3-RELATED"/>
    <property type="match status" value="1"/>
</dbReference>
<dbReference type="Gene3D" id="3.40.50.150">
    <property type="entry name" value="Vaccinia Virus protein VP39"/>
    <property type="match status" value="1"/>
</dbReference>
<reference evidence="5 6" key="1">
    <citation type="submission" date="2018-07" db="EMBL/GenBank/DDBJ databases">
        <title>Whole Genome Shotgun Sequence of Streptomyces spongiicola strain 531S.</title>
        <authorList>
            <person name="Dohra H."/>
            <person name="Kodani S."/>
        </authorList>
    </citation>
    <scope>NUCLEOTIDE SEQUENCE [LARGE SCALE GENOMIC DNA]</scope>
    <source>
        <strain evidence="5 6">531S</strain>
    </source>
</reference>
<dbReference type="AlphaFoldDB" id="A0A388T622"/>
<keyword evidence="3" id="KW-0949">S-adenosyl-L-methionine</keyword>
<protein>
    <submittedName>
        <fullName evidence="5">Methyltransferase</fullName>
    </submittedName>
</protein>
<keyword evidence="2 5" id="KW-0808">Transferase</keyword>
<evidence type="ECO:0000313" key="5">
    <source>
        <dbReference type="EMBL" id="GBQ04179.1"/>
    </source>
</evidence>
<evidence type="ECO:0000256" key="1">
    <source>
        <dbReference type="ARBA" id="ARBA00022603"/>
    </source>
</evidence>
<dbReference type="InterPro" id="IPR002935">
    <property type="entry name" value="SAM_O-MeTrfase"/>
</dbReference>
<feature type="compositionally biased region" description="Basic and acidic residues" evidence="4">
    <location>
        <begin position="24"/>
        <end position="44"/>
    </location>
</feature>
<dbReference type="SUPFAM" id="SSF53335">
    <property type="entry name" value="S-adenosyl-L-methionine-dependent methyltransferases"/>
    <property type="match status" value="1"/>
</dbReference>
<name>A0A388T622_9ACTN</name>
<evidence type="ECO:0000256" key="4">
    <source>
        <dbReference type="SAM" id="MobiDB-lite"/>
    </source>
</evidence>
<organism evidence="5 6">
    <name type="scientific">Streptomyces spongiicola</name>
    <dbReference type="NCBI Taxonomy" id="1690221"/>
    <lineage>
        <taxon>Bacteria</taxon>
        <taxon>Bacillati</taxon>
        <taxon>Actinomycetota</taxon>
        <taxon>Actinomycetes</taxon>
        <taxon>Kitasatosporales</taxon>
        <taxon>Streptomycetaceae</taxon>
        <taxon>Streptomyces</taxon>
    </lineage>
</organism>
<evidence type="ECO:0000256" key="2">
    <source>
        <dbReference type="ARBA" id="ARBA00022679"/>
    </source>
</evidence>
<dbReference type="InterPro" id="IPR029063">
    <property type="entry name" value="SAM-dependent_MTases_sf"/>
</dbReference>
<dbReference type="GO" id="GO:0032259">
    <property type="term" value="P:methylation"/>
    <property type="evidence" value="ECO:0007669"/>
    <property type="project" value="UniProtKB-KW"/>
</dbReference>
<dbReference type="GO" id="GO:0008171">
    <property type="term" value="F:O-methyltransferase activity"/>
    <property type="evidence" value="ECO:0007669"/>
    <property type="project" value="InterPro"/>
</dbReference>
<dbReference type="PANTHER" id="PTHR10509">
    <property type="entry name" value="O-METHYLTRANSFERASE-RELATED"/>
    <property type="match status" value="1"/>
</dbReference>
<evidence type="ECO:0000256" key="3">
    <source>
        <dbReference type="ARBA" id="ARBA00022691"/>
    </source>
</evidence>
<dbReference type="Pfam" id="PF01596">
    <property type="entry name" value="Methyltransf_3"/>
    <property type="match status" value="1"/>
</dbReference>